<protein>
    <submittedName>
        <fullName evidence="2">Capsid protein</fullName>
    </submittedName>
</protein>
<feature type="region of interest" description="Disordered" evidence="1">
    <location>
        <begin position="1"/>
        <end position="42"/>
    </location>
</feature>
<feature type="compositionally biased region" description="Basic residues" evidence="1">
    <location>
        <begin position="25"/>
        <end position="42"/>
    </location>
</feature>
<evidence type="ECO:0000313" key="2">
    <source>
        <dbReference type="EMBL" id="QXN75542.1"/>
    </source>
</evidence>
<proteinExistence type="predicted"/>
<feature type="compositionally biased region" description="Basic residues" evidence="1">
    <location>
        <begin position="1"/>
        <end position="12"/>
    </location>
</feature>
<name>A0A8F5MJP4_9VIRU</name>
<organism evidence="2">
    <name type="scientific">Genomoviridae sp</name>
    <dbReference type="NCBI Taxonomy" id="2202565"/>
    <lineage>
        <taxon>Viruses</taxon>
        <taxon>Monodnaviria</taxon>
        <taxon>Shotokuvirae</taxon>
        <taxon>Cressdnaviricota</taxon>
        <taxon>Repensiviricetes</taxon>
        <taxon>Geplafuvirales</taxon>
        <taxon>Genomoviridae</taxon>
    </lineage>
</organism>
<sequence>MPYRRRLRRRSAPRVSRSRAYGSRRVVRPRRSRFTRSRRPLRPRTMRSRRQILNISSKKKYDTMMPLVVDNAGVGTAGGLSVIPTETGGGFNSLFLASGREFKSNPSKHARNAATIFVRGYKDRVLLTVSGGSSWTWRRIVFAFKGPRIRNFWSDNTLGEQYWGLGSGSGSATARTIGPMPDQIATQIRDLLYRGSAQVDWYDPFSASIDTTRVTLFSDTTHSINPTNESGRTRSFNLWTPINKNLNYDGFEQEEGKVSRPYSTEGKPGIGDIYIFDQVRRDTPLASGAPLSEMVFSPEGTFYWHER</sequence>
<dbReference type="EMBL" id="MW678914">
    <property type="protein sequence ID" value="QXN75542.1"/>
    <property type="molecule type" value="Genomic_DNA"/>
</dbReference>
<reference evidence="2" key="1">
    <citation type="submission" date="2021-02" db="EMBL/GenBank/DDBJ databases">
        <title>Agricultural practices are the primary influencer of seasonal variation in a dryland aerobiome.</title>
        <authorList>
            <person name="Finn D.R."/>
            <person name="Maldonado J."/>
            <person name="Schmidlin K."/>
            <person name="Kraberger S."/>
            <person name="Fontenele R.S."/>
            <person name="Herckes P."/>
            <person name="Fraser M."/>
            <person name="Garcia-Pichel F."/>
            <person name="Varsani A."/>
        </authorList>
    </citation>
    <scope>NUCLEOTIDE SEQUENCE</scope>
    <source>
        <strain evidence="2">D5_1078</strain>
    </source>
</reference>
<accession>A0A8F5MJP4</accession>
<evidence type="ECO:0000256" key="1">
    <source>
        <dbReference type="SAM" id="MobiDB-lite"/>
    </source>
</evidence>